<evidence type="ECO:0000259" key="5">
    <source>
        <dbReference type="PROSITE" id="PS51078"/>
    </source>
</evidence>
<evidence type="ECO:0000313" key="7">
    <source>
        <dbReference type="Proteomes" id="UP000237798"/>
    </source>
</evidence>
<dbReference type="InterPro" id="IPR014757">
    <property type="entry name" value="Tscrpt_reg_IclR_C"/>
</dbReference>
<dbReference type="AlphaFoldDB" id="A0A2T0BFR7"/>
<dbReference type="PANTHER" id="PTHR30136">
    <property type="entry name" value="HELIX-TURN-HELIX TRANSCRIPTIONAL REGULATOR, ICLR FAMILY"/>
    <property type="match status" value="1"/>
</dbReference>
<keyword evidence="7" id="KW-1185">Reference proteome</keyword>
<dbReference type="Gene3D" id="1.10.10.10">
    <property type="entry name" value="Winged helix-like DNA-binding domain superfamily/Winged helix DNA-binding domain"/>
    <property type="match status" value="1"/>
</dbReference>
<dbReference type="InterPro" id="IPR050707">
    <property type="entry name" value="HTH_MetabolicPath_Reg"/>
</dbReference>
<dbReference type="InterPro" id="IPR005471">
    <property type="entry name" value="Tscrpt_reg_IclR_N"/>
</dbReference>
<protein>
    <submittedName>
        <fullName evidence="6">HTH-type transcriptional repressor AllR</fullName>
    </submittedName>
</protein>
<keyword evidence="3" id="KW-0804">Transcription</keyword>
<dbReference type="PANTHER" id="PTHR30136:SF7">
    <property type="entry name" value="HTH-TYPE TRANSCRIPTIONAL REGULATOR KDGR-RELATED"/>
    <property type="match status" value="1"/>
</dbReference>
<dbReference type="SUPFAM" id="SSF55781">
    <property type="entry name" value="GAF domain-like"/>
    <property type="match status" value="1"/>
</dbReference>
<reference evidence="6 7" key="1">
    <citation type="submission" date="2018-03" db="EMBL/GenBank/DDBJ databases">
        <title>Genome sequence of Clostridium luticellarii DSM 29923.</title>
        <authorList>
            <person name="Poehlein A."/>
            <person name="Daniel R."/>
        </authorList>
    </citation>
    <scope>NUCLEOTIDE SEQUENCE [LARGE SCALE GENOMIC DNA]</scope>
    <source>
        <strain evidence="6 7">DSM 29923</strain>
    </source>
</reference>
<dbReference type="GO" id="GO:0003700">
    <property type="term" value="F:DNA-binding transcription factor activity"/>
    <property type="evidence" value="ECO:0007669"/>
    <property type="project" value="TreeGrafter"/>
</dbReference>
<evidence type="ECO:0000259" key="4">
    <source>
        <dbReference type="PROSITE" id="PS51077"/>
    </source>
</evidence>
<dbReference type="OrthoDB" id="9791752at2"/>
<dbReference type="PROSITE" id="PS51077">
    <property type="entry name" value="HTH_ICLR"/>
    <property type="match status" value="1"/>
</dbReference>
<evidence type="ECO:0000256" key="3">
    <source>
        <dbReference type="ARBA" id="ARBA00023163"/>
    </source>
</evidence>
<sequence length="255" mass="28767">MNKAILRGLDILKFVGESEEPVTIAELSRYLEIPKTSVFNIVNSLVERDYLSVKDRKLKSYELGIGTFKLGSLYLSKTGLVNIADPILKWAADNVLETVFLAVVNNYELVYIYKKESKKTLRTTANLGSVMPLYSTGLGKAILATYDEVEINEYLTRTKLLPRTEKTLINREDLLEDLEVTRQRGYSICDEENEDGIFCIGVPVHDNTGKAIAAVSISSLKINNYSEKAKKHKEFAIKAALEISKRLGYTKERLF</sequence>
<dbReference type="Pfam" id="PF01614">
    <property type="entry name" value="IclR_C"/>
    <property type="match status" value="1"/>
</dbReference>
<dbReference type="EMBL" id="PVXP01000052">
    <property type="protein sequence ID" value="PRR82673.1"/>
    <property type="molecule type" value="Genomic_DNA"/>
</dbReference>
<dbReference type="InterPro" id="IPR029016">
    <property type="entry name" value="GAF-like_dom_sf"/>
</dbReference>
<dbReference type="Proteomes" id="UP000237798">
    <property type="component" value="Unassembled WGS sequence"/>
</dbReference>
<dbReference type="InterPro" id="IPR036388">
    <property type="entry name" value="WH-like_DNA-bd_sf"/>
</dbReference>
<dbReference type="InterPro" id="IPR036390">
    <property type="entry name" value="WH_DNA-bd_sf"/>
</dbReference>
<dbReference type="GO" id="GO:0045892">
    <property type="term" value="P:negative regulation of DNA-templated transcription"/>
    <property type="evidence" value="ECO:0007669"/>
    <property type="project" value="TreeGrafter"/>
</dbReference>
<keyword evidence="1" id="KW-0805">Transcription regulation</keyword>
<dbReference type="RefSeq" id="WP_106010382.1">
    <property type="nucleotide sequence ID" value="NZ_JALCPJ010000056.1"/>
</dbReference>
<dbReference type="Pfam" id="PF09339">
    <property type="entry name" value="HTH_IclR"/>
    <property type="match status" value="1"/>
</dbReference>
<accession>A0A2T0BFR7</accession>
<evidence type="ECO:0000313" key="6">
    <source>
        <dbReference type="EMBL" id="PRR82673.1"/>
    </source>
</evidence>
<dbReference type="Gene3D" id="3.30.450.40">
    <property type="match status" value="1"/>
</dbReference>
<comment type="caution">
    <text evidence="6">The sequence shown here is derived from an EMBL/GenBank/DDBJ whole genome shotgun (WGS) entry which is preliminary data.</text>
</comment>
<name>A0A2T0BFR7_9CLOT</name>
<evidence type="ECO:0000256" key="1">
    <source>
        <dbReference type="ARBA" id="ARBA00023015"/>
    </source>
</evidence>
<feature type="domain" description="IclR-ED" evidence="5">
    <location>
        <begin position="66"/>
        <end position="249"/>
    </location>
</feature>
<gene>
    <name evidence="6" type="primary">allR_3</name>
    <name evidence="6" type="ORF">CLLU_27930</name>
</gene>
<organism evidence="6 7">
    <name type="scientific">Clostridium luticellarii</name>
    <dbReference type="NCBI Taxonomy" id="1691940"/>
    <lineage>
        <taxon>Bacteria</taxon>
        <taxon>Bacillati</taxon>
        <taxon>Bacillota</taxon>
        <taxon>Clostridia</taxon>
        <taxon>Eubacteriales</taxon>
        <taxon>Clostridiaceae</taxon>
        <taxon>Clostridium</taxon>
    </lineage>
</organism>
<dbReference type="PROSITE" id="PS51078">
    <property type="entry name" value="ICLR_ED"/>
    <property type="match status" value="1"/>
</dbReference>
<evidence type="ECO:0000256" key="2">
    <source>
        <dbReference type="ARBA" id="ARBA00023125"/>
    </source>
</evidence>
<feature type="domain" description="HTH iclR-type" evidence="4">
    <location>
        <begin position="2"/>
        <end position="65"/>
    </location>
</feature>
<dbReference type="SMART" id="SM00346">
    <property type="entry name" value="HTH_ICLR"/>
    <property type="match status" value="1"/>
</dbReference>
<dbReference type="GO" id="GO:0003677">
    <property type="term" value="F:DNA binding"/>
    <property type="evidence" value="ECO:0007669"/>
    <property type="project" value="UniProtKB-KW"/>
</dbReference>
<dbReference type="SUPFAM" id="SSF46785">
    <property type="entry name" value="Winged helix' DNA-binding domain"/>
    <property type="match status" value="1"/>
</dbReference>
<keyword evidence="2" id="KW-0238">DNA-binding</keyword>
<proteinExistence type="predicted"/>